<sequence length="157" mass="17750">MDRPGPSRSGSRNACQLEFAMVSLFRRSGKRGAAEPFRHPDANTLGSGYRFALKGSPRHYDDVVRIIEGGDGTVYFGEALTYERGAGVALWRVRSRTLDWLPALYAWWAEAERVEPINATFHLYLPDNLRYAALDLRDHTPDEVADYIRAHAPQDNL</sequence>
<dbReference type="EMBL" id="CADCWK010000272">
    <property type="protein sequence ID" value="CAA9569434.1"/>
    <property type="molecule type" value="Genomic_DNA"/>
</dbReference>
<proteinExistence type="predicted"/>
<organism evidence="1">
    <name type="scientific">uncultured Thermomicrobiales bacterium</name>
    <dbReference type="NCBI Taxonomy" id="1645740"/>
    <lineage>
        <taxon>Bacteria</taxon>
        <taxon>Pseudomonadati</taxon>
        <taxon>Thermomicrobiota</taxon>
        <taxon>Thermomicrobia</taxon>
        <taxon>Thermomicrobiales</taxon>
        <taxon>environmental samples</taxon>
    </lineage>
</organism>
<name>A0A6J4V8E1_9BACT</name>
<gene>
    <name evidence="1" type="ORF">AVDCRST_MAG33-2367</name>
</gene>
<reference evidence="1" key="1">
    <citation type="submission" date="2020-02" db="EMBL/GenBank/DDBJ databases">
        <authorList>
            <person name="Meier V. D."/>
        </authorList>
    </citation>
    <scope>NUCLEOTIDE SEQUENCE</scope>
    <source>
        <strain evidence="1">AVDCRST_MAG33</strain>
    </source>
</reference>
<accession>A0A6J4V8E1</accession>
<dbReference type="AlphaFoldDB" id="A0A6J4V8E1"/>
<evidence type="ECO:0000313" key="1">
    <source>
        <dbReference type="EMBL" id="CAA9569434.1"/>
    </source>
</evidence>
<protein>
    <submittedName>
        <fullName evidence="1">Uncharacterized protein</fullName>
    </submittedName>
</protein>